<organism evidence="1 2">
    <name type="scientific">Cyclobacterium qasimii M12-11B</name>
    <dbReference type="NCBI Taxonomy" id="641524"/>
    <lineage>
        <taxon>Bacteria</taxon>
        <taxon>Pseudomonadati</taxon>
        <taxon>Bacteroidota</taxon>
        <taxon>Cytophagia</taxon>
        <taxon>Cytophagales</taxon>
        <taxon>Cyclobacteriaceae</taxon>
        <taxon>Cyclobacterium</taxon>
    </lineage>
</organism>
<proteinExistence type="predicted"/>
<accession>S7VJH4</accession>
<evidence type="ECO:0000313" key="2">
    <source>
        <dbReference type="Proteomes" id="UP000014974"/>
    </source>
</evidence>
<dbReference type="EMBL" id="ATNM01000064">
    <property type="protein sequence ID" value="EPR69637.1"/>
    <property type="molecule type" value="Genomic_DNA"/>
</dbReference>
<name>S7VJH4_9BACT</name>
<dbReference type="AlphaFoldDB" id="S7VJH4"/>
<gene>
    <name evidence="1" type="ORF">ADICYQ_1422</name>
</gene>
<dbReference type="STRING" id="641524.ADICYQ_1422"/>
<evidence type="ECO:0000313" key="1">
    <source>
        <dbReference type="EMBL" id="EPR69637.1"/>
    </source>
</evidence>
<reference evidence="1 2" key="1">
    <citation type="journal article" date="2013" name="Genome Announc.">
        <title>Draft Genome Sequence of Cyclobacterium qasimii Strain M12-11BT, Isolated from Arctic Marine Sediment.</title>
        <authorList>
            <person name="Shivaji S."/>
            <person name="Ara S."/>
            <person name="Singh A."/>
            <person name="Kumar Pinnaka A."/>
        </authorList>
    </citation>
    <scope>NUCLEOTIDE SEQUENCE [LARGE SCALE GENOMIC DNA]</scope>
    <source>
        <strain evidence="1 2">M12-11B</strain>
    </source>
</reference>
<sequence>MAVAAVIVMLLCANVFVVSDYFKYQDNTEEVSTPYSGMISDFNIYD</sequence>
<dbReference type="Proteomes" id="UP000014974">
    <property type="component" value="Unassembled WGS sequence"/>
</dbReference>
<comment type="caution">
    <text evidence="1">The sequence shown here is derived from an EMBL/GenBank/DDBJ whole genome shotgun (WGS) entry which is preliminary data.</text>
</comment>
<protein>
    <submittedName>
        <fullName evidence="1">Uncharacterized protein</fullName>
    </submittedName>
</protein>